<proteinExistence type="predicted"/>
<dbReference type="RefSeq" id="YP_010784506.1">
    <property type="nucleotide sequence ID" value="NC_075274.1"/>
</dbReference>
<dbReference type="GeneID" id="80521707"/>
<protein>
    <submittedName>
        <fullName evidence="1">Nucleoprotein</fullName>
    </submittedName>
</protein>
<reference evidence="1" key="1">
    <citation type="journal article" date="2018" name="J. Virol.">
        <title>Aedes anphevirus (AeAV): an insect-specific virus distributed worldwide in Aedes aegypti mosquitoes that has complex interplays with Wolbachia and dengue virus infection in cells.</title>
        <authorList>
            <person name="Parry R.H."/>
            <person name="Asgari S."/>
        </authorList>
    </citation>
    <scope>NUCLEOTIDE SEQUENCE [LARGE SCALE GENOMIC DNA]</scope>
    <source>
        <strain evidence="1">RML-12</strain>
    </source>
</reference>
<sequence length="442" mass="49780">MAKVVDERYLQEISLIAPIREDNFTNYEFTEVIYRKGAASYLLNIGIHKETEERAVPGYDHQSLCAALGKICPFKGERSIPKGVSAASITILNPQRIRALSQALAALPKIKLFDETGGINISILLALLRWIPGMDGVHLSYMAARDEGVAIAEGDLVFRIMVAVYPEFDGKSPLSSYARHTTATMICAAYAVLLMVIKTISANAVNQLDIFIDRRIRALCHTLGLSGKSIDWENKIKPLLDEEELRKLNEELGFFPRLKKVIFVPVIDMLTPELQHMNLIFQETSMTIFSLIAEFWMTSDITRLHVSPLVLVELPKWQKTMHQLVALYGTSWRFYKLIDPRGTLTAQSNFRTLGCAALSWKRLNTIQSGQTSLAQLQGVKINPEFEKLASIKLKPEFVGTNAKSYLEIVKGLLQDQSPYINMNWSRIVKAISDGEWVEGRDF</sequence>
<name>A0A2Z4GIR1_9MONO</name>
<organism evidence="1 2">
    <name type="scientific">Aedes anphevirus</name>
    <dbReference type="NCBI Taxonomy" id="2230910"/>
    <lineage>
        <taxon>Viruses</taxon>
        <taxon>Riboviria</taxon>
        <taxon>Orthornavirae</taxon>
        <taxon>Negarnaviricota</taxon>
        <taxon>Haploviricotina</taxon>
        <taxon>Monjiviricetes</taxon>
        <taxon>Mononegavirales</taxon>
        <taxon>Xinmoviridae</taxon>
        <taxon>Gylbovirus</taxon>
        <taxon>Gylbovirus aagae</taxon>
    </lineage>
</organism>
<dbReference type="GO" id="GO:0019013">
    <property type="term" value="C:viral nucleocapsid"/>
    <property type="evidence" value="ECO:0007669"/>
    <property type="project" value="UniProtKB-KW"/>
</dbReference>
<dbReference type="EMBL" id="MH037149">
    <property type="protein sequence ID" value="AWW01092.1"/>
    <property type="molecule type" value="Viral_cRNA"/>
</dbReference>
<keyword evidence="1" id="KW-0543">Viral nucleoprotein</keyword>
<evidence type="ECO:0000313" key="2">
    <source>
        <dbReference type="Proteomes" id="UP000248626"/>
    </source>
</evidence>
<keyword evidence="1" id="KW-0946">Virion</keyword>
<evidence type="ECO:0000313" key="1">
    <source>
        <dbReference type="EMBL" id="AWW01092.1"/>
    </source>
</evidence>
<accession>A0A2Z4GIR1</accession>
<dbReference type="Proteomes" id="UP000248626">
    <property type="component" value="Segment"/>
</dbReference>
<keyword evidence="2" id="KW-1185">Reference proteome</keyword>
<dbReference type="KEGG" id="vg:80521707"/>